<evidence type="ECO:0000313" key="1">
    <source>
        <dbReference type="EMBL" id="AXC13999.1"/>
    </source>
</evidence>
<protein>
    <submittedName>
        <fullName evidence="1">Uncharacterized protein</fullName>
    </submittedName>
</protein>
<accession>A0A2Z5G4P6</accession>
<dbReference type="AlphaFoldDB" id="A0A2Z5G4P6"/>
<gene>
    <name evidence="1" type="ORF">ACPOL_4731</name>
</gene>
<dbReference type="KEGG" id="abas:ACPOL_4731"/>
<keyword evidence="2" id="KW-1185">Reference proteome</keyword>
<name>A0A2Z5G4P6_9BACT</name>
<sequence>MLKPALGEGRPQILVLGVSGSESGGEANRKTLASRNLIGCGGWI</sequence>
<dbReference type="Proteomes" id="UP000253606">
    <property type="component" value="Chromosome"/>
</dbReference>
<dbReference type="EMBL" id="CP030840">
    <property type="protein sequence ID" value="AXC13999.1"/>
    <property type="molecule type" value="Genomic_DNA"/>
</dbReference>
<proteinExistence type="predicted"/>
<evidence type="ECO:0000313" key="2">
    <source>
        <dbReference type="Proteomes" id="UP000253606"/>
    </source>
</evidence>
<organism evidence="1 2">
    <name type="scientific">Acidisarcina polymorpha</name>
    <dbReference type="NCBI Taxonomy" id="2211140"/>
    <lineage>
        <taxon>Bacteria</taxon>
        <taxon>Pseudomonadati</taxon>
        <taxon>Acidobacteriota</taxon>
        <taxon>Terriglobia</taxon>
        <taxon>Terriglobales</taxon>
        <taxon>Acidobacteriaceae</taxon>
        <taxon>Acidisarcina</taxon>
    </lineage>
</organism>
<reference evidence="1 2" key="1">
    <citation type="journal article" date="2018" name="Front. Microbiol.">
        <title>Hydrolytic Capabilities as a Key to Environmental Success: Chitinolytic and Cellulolytic Acidobacteria From Acidic Sub-arctic Soils and Boreal Peatlands.</title>
        <authorList>
            <person name="Belova S.E."/>
            <person name="Ravin N.V."/>
            <person name="Pankratov T.A."/>
            <person name="Rakitin A.L."/>
            <person name="Ivanova A.A."/>
            <person name="Beletsky A.V."/>
            <person name="Mardanov A.V."/>
            <person name="Sinninghe Damste J.S."/>
            <person name="Dedysh S.N."/>
        </authorList>
    </citation>
    <scope>NUCLEOTIDE SEQUENCE [LARGE SCALE GENOMIC DNA]</scope>
    <source>
        <strain evidence="1 2">SBC82</strain>
    </source>
</reference>